<evidence type="ECO:0000256" key="1">
    <source>
        <dbReference type="ARBA" id="ARBA00022737"/>
    </source>
</evidence>
<evidence type="ECO:0000256" key="2">
    <source>
        <dbReference type="SAM" id="MobiDB-lite"/>
    </source>
</evidence>
<dbReference type="InterPro" id="IPR056125">
    <property type="entry name" value="DUF7708"/>
</dbReference>
<dbReference type="Pfam" id="PF24883">
    <property type="entry name" value="NPHP3_N"/>
    <property type="match status" value="1"/>
</dbReference>
<proteinExistence type="predicted"/>
<dbReference type="PANTHER" id="PTHR10039:SF14">
    <property type="entry name" value="NACHT DOMAIN-CONTAINING PROTEIN"/>
    <property type="match status" value="1"/>
</dbReference>
<dbReference type="SUPFAM" id="SSF52540">
    <property type="entry name" value="P-loop containing nucleoside triphosphate hydrolases"/>
    <property type="match status" value="1"/>
</dbReference>
<organism evidence="4 5">
    <name type="scientific">Suillus fuscotomentosus</name>
    <dbReference type="NCBI Taxonomy" id="1912939"/>
    <lineage>
        <taxon>Eukaryota</taxon>
        <taxon>Fungi</taxon>
        <taxon>Dikarya</taxon>
        <taxon>Basidiomycota</taxon>
        <taxon>Agaricomycotina</taxon>
        <taxon>Agaricomycetes</taxon>
        <taxon>Agaricomycetidae</taxon>
        <taxon>Boletales</taxon>
        <taxon>Suillineae</taxon>
        <taxon>Suillaceae</taxon>
        <taxon>Suillus</taxon>
    </lineage>
</organism>
<dbReference type="EMBL" id="JABBWK010000041">
    <property type="protein sequence ID" value="KAG1898125.1"/>
    <property type="molecule type" value="Genomic_DNA"/>
</dbReference>
<feature type="region of interest" description="Disordered" evidence="2">
    <location>
        <begin position="1143"/>
        <end position="1163"/>
    </location>
</feature>
<dbReference type="PANTHER" id="PTHR10039">
    <property type="entry name" value="AMELOGENIN"/>
    <property type="match status" value="1"/>
</dbReference>
<sequence length="1474" mass="168873">MHQPDEKTSLPFSKKTLFEQAWEEYRTTINSSQIKKVNFIEKCSKFASEWHDPVTAINEAITEVETRSQDYQNQSRKVVRAYLLPFMNALTSFIGIVDSLTTLNPIGSIVWGCLKVALNSLDQYGRLFETIHYELASLSDHLENIAGYGDLYQTNQKMQRILCNAYINIIRFWHRVDKECTKSGPKFGTPFSTKKLGCIVSDMREDVVKIKAYAGLPHDQESGEDRQANKAARREVEEERIRVEDHRRFQWECDGAQKLDIVLDWLSSKSLNNQCLAWQDRNLRGRSQITCQWLFSHDEFLQWQNNPPLSPILWIHGPPGSGKSTLCSSAIEFLAKSPGSDVVIFHFYDFAQHFSPEQTLSILAAQLLLHYHQRLQEIPDELQKIIHAPQSLLERVQKVVKALIEGYPRIYFFLDGLDEETTTKSSWDDAVLVLRFLAKLVDESPTRVRVWCSSQRRDCIRKELRGCRSLDIDGYTRSDLALYLSDEVSKLQLLWSSPSEQASILETLKSRAECSFIWAKFMIDALGECWSTARMEEHLKGFPQTLAEYYHRFFDCIEKLDLPLACKVFSLVIFARRPLRLKELTEAISCLESEPHQELQHKVKRSFNSIRVIVQPFIEFINTDRTDDSCTEEYTCHVLHSTLRDFLVDHPNILCDNSSDLRISAEWPARACLCYLDQSRYSGLLVRREGRWLDVTEDPVDCHPLLVYATKYWDKHLDDVTIDIGSIESFITSPNFRTCVQVQSLWVEAQFSLLSRPNEDNGFNTYVRRVFPSCFARAQTGPDQKLWTDYRRFLQEWIYFLSCEQCGGEKTCEILPYIGQLDRIWFGALGPNNFLSRLEGKYTSFAFQTNVDSDGVQYVFDAVSEAGDKVMILRIQSVNISSILKCSCESWNLSKEHSPELQNKQTIQLSTTSCNWKLYTESVTDPTLQTGKAPPAAFGADCQTLRIGTQLYRRAKNGTFVTIPARYFLCDLRSIYIEEFARRRQFLVLTFRTKISKGDLKMTQIKADGAGDEEDALDTSADEDSWVDGDELDEDLEDEDSSIETASVSEDEFECGTESEDSSNESTSEGSTDCSANFGFEDDILPLWANHFGNEDTDTDNESYHSFDISGFGVEINAHSKGCDDISERSSYDEVFDNGLFRHEERHDWEGPSSERTEKQKPQATITVFDTQLRTRLFCLRQPIKCRLFASPPVFHPTKSLIVWPLGDGDILFVDYLAKTQFTRRLQPSTPHTGHVFMKIHFSECGEFLHIATLEAQGKASELKDSEPLPPIKLALLVCTYRLSRRKTARSPQQIHCMKLALGQTTRLHVSKMSSTLTWTSKDLYFSCSRKLLQVYRIPLFGTTEEKGKEDQQPVWMPRKPFFLPHSASNRAVYYFPPAENKSGKEQLPARILIGSDFTALDDIEPNEAEEDYDVLLVKRVIDHSVGRRGEFNPPIGCYVDEDTNLGGWVDSHARANILQDRGVGHLDPRMPVS</sequence>
<feature type="compositionally biased region" description="Low complexity" evidence="2">
    <location>
        <begin position="1064"/>
        <end position="1073"/>
    </location>
</feature>
<dbReference type="InterPro" id="IPR027417">
    <property type="entry name" value="P-loop_NTPase"/>
</dbReference>
<dbReference type="PROSITE" id="PS50837">
    <property type="entry name" value="NACHT"/>
    <property type="match status" value="1"/>
</dbReference>
<keyword evidence="1" id="KW-0677">Repeat</keyword>
<dbReference type="InterPro" id="IPR056884">
    <property type="entry name" value="NPHP3-like_N"/>
</dbReference>
<feature type="compositionally biased region" description="Acidic residues" evidence="2">
    <location>
        <begin position="1010"/>
        <end position="1042"/>
    </location>
</feature>
<keyword evidence="5" id="KW-1185">Reference proteome</keyword>
<dbReference type="Pfam" id="PF24809">
    <property type="entry name" value="DUF7708"/>
    <property type="match status" value="1"/>
</dbReference>
<name>A0AAD4HHS2_9AGAM</name>
<feature type="region of interest" description="Disordered" evidence="2">
    <location>
        <begin position="1006"/>
        <end position="1075"/>
    </location>
</feature>
<feature type="compositionally biased region" description="Basic and acidic residues" evidence="2">
    <location>
        <begin position="1143"/>
        <end position="1161"/>
    </location>
</feature>
<evidence type="ECO:0000313" key="4">
    <source>
        <dbReference type="EMBL" id="KAG1898125.1"/>
    </source>
</evidence>
<accession>A0AAD4HHS2</accession>
<reference evidence="4" key="1">
    <citation type="journal article" date="2020" name="New Phytol.">
        <title>Comparative genomics reveals dynamic genome evolution in host specialist ectomycorrhizal fungi.</title>
        <authorList>
            <person name="Lofgren L.A."/>
            <person name="Nguyen N.H."/>
            <person name="Vilgalys R."/>
            <person name="Ruytinx J."/>
            <person name="Liao H.L."/>
            <person name="Branco S."/>
            <person name="Kuo A."/>
            <person name="LaButti K."/>
            <person name="Lipzen A."/>
            <person name="Andreopoulos W."/>
            <person name="Pangilinan J."/>
            <person name="Riley R."/>
            <person name="Hundley H."/>
            <person name="Na H."/>
            <person name="Barry K."/>
            <person name="Grigoriev I.V."/>
            <person name="Stajich J.E."/>
            <person name="Kennedy P.G."/>
        </authorList>
    </citation>
    <scope>NUCLEOTIDE SEQUENCE</scope>
    <source>
        <strain evidence="4">FC203</strain>
    </source>
</reference>
<dbReference type="Proteomes" id="UP001195769">
    <property type="component" value="Unassembled WGS sequence"/>
</dbReference>
<comment type="caution">
    <text evidence="4">The sequence shown here is derived from an EMBL/GenBank/DDBJ whole genome shotgun (WGS) entry which is preliminary data.</text>
</comment>
<evidence type="ECO:0000313" key="5">
    <source>
        <dbReference type="Proteomes" id="UP001195769"/>
    </source>
</evidence>
<feature type="domain" description="NACHT" evidence="3">
    <location>
        <begin position="311"/>
        <end position="419"/>
    </location>
</feature>
<gene>
    <name evidence="4" type="ORF">F5891DRAFT_1148495</name>
</gene>
<evidence type="ECO:0000259" key="3">
    <source>
        <dbReference type="PROSITE" id="PS50837"/>
    </source>
</evidence>
<dbReference type="Gene3D" id="3.40.50.300">
    <property type="entry name" value="P-loop containing nucleotide triphosphate hydrolases"/>
    <property type="match status" value="1"/>
</dbReference>
<dbReference type="InterPro" id="IPR007111">
    <property type="entry name" value="NACHT_NTPase"/>
</dbReference>
<dbReference type="RefSeq" id="XP_041223701.1">
    <property type="nucleotide sequence ID" value="XM_041365073.1"/>
</dbReference>
<dbReference type="GeneID" id="64659371"/>
<protein>
    <recommendedName>
        <fullName evidence="3">NACHT domain-containing protein</fullName>
    </recommendedName>
</protein>
<feature type="compositionally biased region" description="Acidic residues" evidence="2">
    <location>
        <begin position="1049"/>
        <end position="1063"/>
    </location>
</feature>